<dbReference type="STRING" id="1016849.A0A0D1VPE7"/>
<evidence type="ECO:0000256" key="6">
    <source>
        <dbReference type="RuleBase" id="RU363053"/>
    </source>
</evidence>
<dbReference type="GO" id="GO:0005739">
    <property type="term" value="C:mitochondrion"/>
    <property type="evidence" value="ECO:0007669"/>
    <property type="project" value="TreeGrafter"/>
</dbReference>
<evidence type="ECO:0000256" key="4">
    <source>
        <dbReference type="ARBA" id="ARBA00022989"/>
    </source>
</evidence>
<evidence type="ECO:0000256" key="3">
    <source>
        <dbReference type="ARBA" id="ARBA00022692"/>
    </source>
</evidence>
<evidence type="ECO:0000256" key="2">
    <source>
        <dbReference type="ARBA" id="ARBA00006824"/>
    </source>
</evidence>
<name>A0A0D1VPE7_9EURO</name>
<keyword evidence="5" id="KW-0472">Membrane</keyword>
<evidence type="ECO:0000256" key="1">
    <source>
        <dbReference type="ARBA" id="ARBA00004141"/>
    </source>
</evidence>
<keyword evidence="3" id="KW-0812">Transmembrane</keyword>
<accession>A0A0D1VPE7</accession>
<dbReference type="GO" id="GO:0016020">
    <property type="term" value="C:membrane"/>
    <property type="evidence" value="ECO:0007669"/>
    <property type="project" value="UniProtKB-SubCell"/>
</dbReference>
<reference evidence="7 8" key="1">
    <citation type="submission" date="2015-01" db="EMBL/GenBank/DDBJ databases">
        <title>The Genome Sequence of Exophiala sideris CBS121828.</title>
        <authorList>
            <consortium name="The Broad Institute Genomics Platform"/>
            <person name="Cuomo C."/>
            <person name="de Hoog S."/>
            <person name="Gorbushina A."/>
            <person name="Stielow B."/>
            <person name="Teixiera M."/>
            <person name="Abouelleil A."/>
            <person name="Chapman S.B."/>
            <person name="Priest M."/>
            <person name="Young S.K."/>
            <person name="Wortman J."/>
            <person name="Nusbaum C."/>
            <person name="Birren B."/>
        </authorList>
    </citation>
    <scope>NUCLEOTIDE SEQUENCE [LARGE SCALE GENOMIC DNA]</scope>
    <source>
        <strain evidence="7 8">CBS 121828</strain>
    </source>
</reference>
<comment type="subcellular location">
    <subcellularLocation>
        <location evidence="1">Membrane</location>
        <topology evidence="1">Multi-pass membrane protein</topology>
    </subcellularLocation>
</comment>
<keyword evidence="4" id="KW-1133">Transmembrane helix</keyword>
<dbReference type="OrthoDB" id="842664at2759"/>
<sequence length="299" mass="33547">MVTQLLARGCRGRVLPRYRGFSRSVFTKDQIKTAELQKTPHTPLNQVATEVPHSKESSFIDVPSPLWYHRLGPVKDFFSWFSRTQRRRPLVTTLTTSLTTYLLGDLLAQEIGGEQYDGVRTARMLLVGGLASIPGYKWFLFLGSHFNYASKWTSITVKVLIQQFLFAPIFNTYFFGMQAFLTGNAPSVVLHRVVSAVPESVVSSAKFWPVVTALNFTLIPAHLRFAFSAVFAVVWQTYLSFLNRREEKTGPVGTLADQARQKLYEDAPSASVADVLDSLDSEKSSLAPLLQTKTSEEKK</sequence>
<organism evidence="7 8">
    <name type="scientific">Exophiala sideris</name>
    <dbReference type="NCBI Taxonomy" id="1016849"/>
    <lineage>
        <taxon>Eukaryota</taxon>
        <taxon>Fungi</taxon>
        <taxon>Dikarya</taxon>
        <taxon>Ascomycota</taxon>
        <taxon>Pezizomycotina</taxon>
        <taxon>Eurotiomycetes</taxon>
        <taxon>Chaetothyriomycetidae</taxon>
        <taxon>Chaetothyriales</taxon>
        <taxon>Herpotrichiellaceae</taxon>
        <taxon>Exophiala</taxon>
    </lineage>
</organism>
<protein>
    <submittedName>
        <fullName evidence="7">Uncharacterized protein</fullName>
    </submittedName>
</protein>
<evidence type="ECO:0000313" key="8">
    <source>
        <dbReference type="Proteomes" id="UP000053599"/>
    </source>
</evidence>
<dbReference type="AlphaFoldDB" id="A0A0D1VPE7"/>
<gene>
    <name evidence="7" type="ORF">PV11_09707</name>
</gene>
<dbReference type="EMBL" id="KN846954">
    <property type="protein sequence ID" value="KIV77935.1"/>
    <property type="molecule type" value="Genomic_DNA"/>
</dbReference>
<dbReference type="PANTHER" id="PTHR11266">
    <property type="entry name" value="PEROXISOMAL MEMBRANE PROTEIN 2, PXMP2 MPV17"/>
    <property type="match status" value="1"/>
</dbReference>
<dbReference type="Pfam" id="PF04117">
    <property type="entry name" value="Mpv17_PMP22"/>
    <property type="match status" value="1"/>
</dbReference>
<evidence type="ECO:0000256" key="5">
    <source>
        <dbReference type="ARBA" id="ARBA00023136"/>
    </source>
</evidence>
<dbReference type="PANTHER" id="PTHR11266:SF113">
    <property type="entry name" value="MEMBRANE PROTEIN, MPV17_PMP22 FAMILY, PUTATIVE (AFU_ORTHOLOGUE AFUA_1G13840)-RELATED"/>
    <property type="match status" value="1"/>
</dbReference>
<dbReference type="InterPro" id="IPR007248">
    <property type="entry name" value="Mpv17_PMP22"/>
</dbReference>
<proteinExistence type="inferred from homology"/>
<dbReference type="Proteomes" id="UP000053599">
    <property type="component" value="Unassembled WGS sequence"/>
</dbReference>
<dbReference type="HOGENOM" id="CLU_049109_10_1_1"/>
<evidence type="ECO:0000313" key="7">
    <source>
        <dbReference type="EMBL" id="KIV77935.1"/>
    </source>
</evidence>
<comment type="similarity">
    <text evidence="2 6">Belongs to the peroxisomal membrane protein PXMP2/4 family.</text>
</comment>